<feature type="chain" id="PRO_5004011061" description="Gag-pol polyprotein" evidence="2">
    <location>
        <begin position="22"/>
        <end position="181"/>
    </location>
</feature>
<reference evidence="4" key="1">
    <citation type="journal article" date="2011" name="Nature">
        <title>Genome sequence and analysis of the tuber crop potato.</title>
        <authorList>
            <consortium name="The Potato Genome Sequencing Consortium"/>
        </authorList>
    </citation>
    <scope>NUCLEOTIDE SEQUENCE [LARGE SCALE GENOMIC DNA]</scope>
    <source>
        <strain evidence="4">cv. DM1-3 516 R44</strain>
    </source>
</reference>
<feature type="region of interest" description="Disordered" evidence="1">
    <location>
        <begin position="119"/>
        <end position="142"/>
    </location>
</feature>
<dbReference type="Proteomes" id="UP000011115">
    <property type="component" value="Unassembled WGS sequence"/>
</dbReference>
<evidence type="ECO:0008006" key="5">
    <source>
        <dbReference type="Google" id="ProtNLM"/>
    </source>
</evidence>
<dbReference type="Gramene" id="PGSC0003DMT400007655">
    <property type="protein sequence ID" value="PGSC0003DMT400007655"/>
    <property type="gene ID" value="PGSC0003DMG400002956"/>
</dbReference>
<reference evidence="3" key="2">
    <citation type="submission" date="2015-06" db="UniProtKB">
        <authorList>
            <consortium name="EnsemblPlants"/>
        </authorList>
    </citation>
    <scope>IDENTIFICATION</scope>
    <source>
        <strain evidence="3">DM1-3 516 R44</strain>
    </source>
</reference>
<protein>
    <recommendedName>
        <fullName evidence="5">Gag-pol polyprotein</fullName>
    </recommendedName>
</protein>
<feature type="compositionally biased region" description="Polar residues" evidence="1">
    <location>
        <begin position="125"/>
        <end position="141"/>
    </location>
</feature>
<dbReference type="EnsemblPlants" id="PGSC0003DMT400007655">
    <property type="protein sequence ID" value="PGSC0003DMT400007655"/>
    <property type="gene ID" value="PGSC0003DMG400002956"/>
</dbReference>
<sequence>MRLRSFLLIVLNANAVPLVLDQGVSNAEFQNTIQPFAQSMNNHNNQQVEGDKLREIAKVTKKGRTGNYRYSQQKSGEGNHSQFRQDQNSRAPGSKSQGSVSGNRTYPTCPKCGQATARAGGPWFNTETLPKPNSENRLSPHSRTDPRFILSCMLSTFQVLTHTCATSSRDVGLGSQHPDHA</sequence>
<name>M0ZTC5_SOLTU</name>
<keyword evidence="4" id="KW-1185">Reference proteome</keyword>
<proteinExistence type="predicted"/>
<evidence type="ECO:0000313" key="4">
    <source>
        <dbReference type="Proteomes" id="UP000011115"/>
    </source>
</evidence>
<evidence type="ECO:0000313" key="3">
    <source>
        <dbReference type="EnsemblPlants" id="PGSC0003DMT400007655"/>
    </source>
</evidence>
<dbReference type="AlphaFoldDB" id="M0ZTC5"/>
<feature type="compositionally biased region" description="Polar residues" evidence="1">
    <location>
        <begin position="68"/>
        <end position="106"/>
    </location>
</feature>
<dbReference type="InParanoid" id="M0ZTC5"/>
<feature type="signal peptide" evidence="2">
    <location>
        <begin position="1"/>
        <end position="21"/>
    </location>
</feature>
<evidence type="ECO:0000256" key="2">
    <source>
        <dbReference type="SAM" id="SignalP"/>
    </source>
</evidence>
<keyword evidence="2" id="KW-0732">Signal</keyword>
<feature type="region of interest" description="Disordered" evidence="1">
    <location>
        <begin position="61"/>
        <end position="107"/>
    </location>
</feature>
<dbReference type="PaxDb" id="4113-PGSC0003DMT400007655"/>
<evidence type="ECO:0000256" key="1">
    <source>
        <dbReference type="SAM" id="MobiDB-lite"/>
    </source>
</evidence>
<organism evidence="3 4">
    <name type="scientific">Solanum tuberosum</name>
    <name type="common">Potato</name>
    <dbReference type="NCBI Taxonomy" id="4113"/>
    <lineage>
        <taxon>Eukaryota</taxon>
        <taxon>Viridiplantae</taxon>
        <taxon>Streptophyta</taxon>
        <taxon>Embryophyta</taxon>
        <taxon>Tracheophyta</taxon>
        <taxon>Spermatophyta</taxon>
        <taxon>Magnoliopsida</taxon>
        <taxon>eudicotyledons</taxon>
        <taxon>Gunneridae</taxon>
        <taxon>Pentapetalae</taxon>
        <taxon>asterids</taxon>
        <taxon>lamiids</taxon>
        <taxon>Solanales</taxon>
        <taxon>Solanaceae</taxon>
        <taxon>Solanoideae</taxon>
        <taxon>Solaneae</taxon>
        <taxon>Solanum</taxon>
    </lineage>
</organism>
<dbReference type="HOGENOM" id="CLU_1491564_0_0_1"/>
<accession>M0ZTC5</accession>